<evidence type="ECO:0000259" key="1">
    <source>
        <dbReference type="PROSITE" id="PS51725"/>
    </source>
</evidence>
<dbReference type="PANTHER" id="PTHR34474:SF2">
    <property type="entry name" value="SIGNAL TRANSDUCTION PROTEIN TRAP"/>
    <property type="match status" value="1"/>
</dbReference>
<dbReference type="KEGG" id="led:BBK82_26840"/>
<organism evidence="2 3">
    <name type="scientific">Lentzea guizhouensis</name>
    <dbReference type="NCBI Taxonomy" id="1586287"/>
    <lineage>
        <taxon>Bacteria</taxon>
        <taxon>Bacillati</taxon>
        <taxon>Actinomycetota</taxon>
        <taxon>Actinomycetes</taxon>
        <taxon>Pseudonocardiales</taxon>
        <taxon>Pseudonocardiaceae</taxon>
        <taxon>Lentzea</taxon>
    </lineage>
</organism>
<name>A0A1B2HN80_9PSEU</name>
<sequence length="109" mass="12645">MFIATNRMFVNPDMSEEFERYFRGNMRTHLPGVPGLLRSTLLKPTRDDQPYVSVNEFETEDAFHAWVASDAFREAHKGHRTIARLVTGNEPERFTHAEDLVLPQQRVEA</sequence>
<feature type="domain" description="ABM" evidence="1">
    <location>
        <begin position="2"/>
        <end position="93"/>
    </location>
</feature>
<dbReference type="Pfam" id="PF03992">
    <property type="entry name" value="ABM"/>
    <property type="match status" value="1"/>
</dbReference>
<dbReference type="EMBL" id="CP016793">
    <property type="protein sequence ID" value="ANZ39151.1"/>
    <property type="molecule type" value="Genomic_DNA"/>
</dbReference>
<dbReference type="PROSITE" id="PS51725">
    <property type="entry name" value="ABM"/>
    <property type="match status" value="1"/>
</dbReference>
<accession>A0A1B2HN80</accession>
<dbReference type="STRING" id="1586287.BBK82_26840"/>
<keyword evidence="2" id="KW-0503">Monooxygenase</keyword>
<reference evidence="2 3" key="1">
    <citation type="submission" date="2016-07" db="EMBL/GenBank/DDBJ databases">
        <title>Complete genome sequence of the Lentzea guizhouensis DHS C013.</title>
        <authorList>
            <person name="Cao C."/>
        </authorList>
    </citation>
    <scope>NUCLEOTIDE SEQUENCE [LARGE SCALE GENOMIC DNA]</scope>
    <source>
        <strain evidence="2 3">DHS C013</strain>
    </source>
</reference>
<protein>
    <submittedName>
        <fullName evidence="2">Antibiotic biosynthesis monooxygenase</fullName>
    </submittedName>
</protein>
<keyword evidence="3" id="KW-1185">Reference proteome</keyword>
<dbReference type="InterPro" id="IPR011008">
    <property type="entry name" value="Dimeric_a/b-barrel"/>
</dbReference>
<dbReference type="Proteomes" id="UP000093053">
    <property type="component" value="Chromosome"/>
</dbReference>
<evidence type="ECO:0000313" key="2">
    <source>
        <dbReference type="EMBL" id="ANZ39151.1"/>
    </source>
</evidence>
<dbReference type="SUPFAM" id="SSF54909">
    <property type="entry name" value="Dimeric alpha+beta barrel"/>
    <property type="match status" value="1"/>
</dbReference>
<dbReference type="InterPro" id="IPR007138">
    <property type="entry name" value="ABM_dom"/>
</dbReference>
<dbReference type="OrthoDB" id="5518003at2"/>
<evidence type="ECO:0000313" key="3">
    <source>
        <dbReference type="Proteomes" id="UP000093053"/>
    </source>
</evidence>
<dbReference type="InterPro" id="IPR050404">
    <property type="entry name" value="Heme-degrading_MO"/>
</dbReference>
<dbReference type="Gene3D" id="3.30.70.100">
    <property type="match status" value="1"/>
</dbReference>
<keyword evidence="2" id="KW-0560">Oxidoreductase</keyword>
<dbReference type="AlphaFoldDB" id="A0A1B2HN80"/>
<dbReference type="GO" id="GO:0004497">
    <property type="term" value="F:monooxygenase activity"/>
    <property type="evidence" value="ECO:0007669"/>
    <property type="project" value="UniProtKB-KW"/>
</dbReference>
<gene>
    <name evidence="2" type="ORF">BBK82_26840</name>
</gene>
<dbReference type="PANTHER" id="PTHR34474">
    <property type="entry name" value="SIGNAL TRANSDUCTION PROTEIN TRAP"/>
    <property type="match status" value="1"/>
</dbReference>
<proteinExistence type="predicted"/>
<dbReference type="RefSeq" id="WP_065917494.1">
    <property type="nucleotide sequence ID" value="NZ_CP016793.1"/>
</dbReference>